<accession>A0ABW2F3Q9</accession>
<keyword evidence="2" id="KW-1185">Reference proteome</keyword>
<sequence>MCLIALAYHPDAPHWLHLVANRDEFHDRPSAALDDWPDAPQILGGRDLQAGGSWLALHRRGRLATVTNVRDPALVVPKQAPSRGELVHQALTCDDLAAWLERLAAGEAWRYAGFNLLVAEERRLWHLHRSRHALTLRRVGPGLHGLSNADLDTPWPKLLASRQGLADSLTQGVWPDTALAAMGDTQEITNAARLPDTGVGRELERRLSAAFILGDTYGTRALTWLRWHREGRVEITERRFGPGGQARGETHRLLRLDARSPPSASLSADTPKN</sequence>
<dbReference type="RefSeq" id="WP_346061177.1">
    <property type="nucleotide sequence ID" value="NZ_BAAADR010000003.1"/>
</dbReference>
<protein>
    <submittedName>
        <fullName evidence="1">NRDE family protein</fullName>
    </submittedName>
</protein>
<reference evidence="2" key="1">
    <citation type="journal article" date="2019" name="Int. J. Syst. Evol. Microbiol.">
        <title>The Global Catalogue of Microorganisms (GCM) 10K type strain sequencing project: providing services to taxonomists for standard genome sequencing and annotation.</title>
        <authorList>
            <consortium name="The Broad Institute Genomics Platform"/>
            <consortium name="The Broad Institute Genome Sequencing Center for Infectious Disease"/>
            <person name="Wu L."/>
            <person name="Ma J."/>
        </authorList>
    </citation>
    <scope>NUCLEOTIDE SEQUENCE [LARGE SCALE GENOMIC DNA]</scope>
    <source>
        <strain evidence="2">CGMCC 1.13666</strain>
    </source>
</reference>
<evidence type="ECO:0000313" key="1">
    <source>
        <dbReference type="EMBL" id="MFC7091718.1"/>
    </source>
</evidence>
<dbReference type="PANTHER" id="PTHR17985">
    <property type="entry name" value="SER/THR-RICH PROTEIN T10 IN DGCR REGION"/>
    <property type="match status" value="1"/>
</dbReference>
<dbReference type="Proteomes" id="UP001596411">
    <property type="component" value="Unassembled WGS sequence"/>
</dbReference>
<dbReference type="PANTHER" id="PTHR17985:SF8">
    <property type="entry name" value="TRANSPORT AND GOLGI ORGANIZATION PROTEIN 2 HOMOLOG"/>
    <property type="match status" value="1"/>
</dbReference>
<name>A0ABW2F3Q9_9GAMM</name>
<proteinExistence type="predicted"/>
<organism evidence="1 2">
    <name type="scientific">Halomonas salifodinae</name>
    <dbReference type="NCBI Taxonomy" id="438745"/>
    <lineage>
        <taxon>Bacteria</taxon>
        <taxon>Pseudomonadati</taxon>
        <taxon>Pseudomonadota</taxon>
        <taxon>Gammaproteobacteria</taxon>
        <taxon>Oceanospirillales</taxon>
        <taxon>Halomonadaceae</taxon>
        <taxon>Halomonas</taxon>
    </lineage>
</organism>
<evidence type="ECO:0000313" key="2">
    <source>
        <dbReference type="Proteomes" id="UP001596411"/>
    </source>
</evidence>
<dbReference type="Pfam" id="PF05742">
    <property type="entry name" value="TANGO2"/>
    <property type="match status" value="1"/>
</dbReference>
<dbReference type="InterPro" id="IPR008551">
    <property type="entry name" value="TANGO2"/>
</dbReference>
<comment type="caution">
    <text evidence="1">The sequence shown here is derived from an EMBL/GenBank/DDBJ whole genome shotgun (WGS) entry which is preliminary data.</text>
</comment>
<dbReference type="EMBL" id="JBHSZP010000043">
    <property type="protein sequence ID" value="MFC7091718.1"/>
    <property type="molecule type" value="Genomic_DNA"/>
</dbReference>
<gene>
    <name evidence="1" type="ORF">ACFQH5_19425</name>
</gene>